<gene>
    <name evidence="1" type="ORF">GPM918_LOCUS10560</name>
    <name evidence="2" type="ORF">SRO942_LOCUS10561</name>
</gene>
<dbReference type="EMBL" id="CAJOBC010002091">
    <property type="protein sequence ID" value="CAF3715069.1"/>
    <property type="molecule type" value="Genomic_DNA"/>
</dbReference>
<sequence>MSISNEQLLEQIEQTYQKYLNDNSTELKEELWKWKDDVLNDLEIFITSKENEIDEKFKQLNTQRLNYLDELKKNLVDNDDNNNLTIVQQNYQKCLINYSNIEKKITCTKNEKINFLNNYFQLNIEKIKNMNYHFSFNNYFLISKISVQSTNPDCTFDSNQSLIVYYDREKGSSWLNIFDLQPYLINNDKNNNFNTMKIIKNINIRKINTSQFGKIFHIEYNKILNQFLICTGGKIFSYNSLTSKLELFINCEEEQNGIIQKFTCDSNKNLFILYKFIRHTFIQYDLSSLKKKYQWNCDNYIKCENENYVLVINDFTLNNDVLIFIVKFEQKQPIANENNEKMEESTISKTFLQHQIQIFTYDMILRSKMNLNEIYENIRIRMLPFNDKYKNDFLIITKRQLFVYNFDTDIQCVNKLIMDDDTEYVSFLYNDKYLVIRTTFHMNIFKRHQEESKLLKNDYQQSSSSLSRLSSTSRAPSSINTSL</sequence>
<dbReference type="EMBL" id="CAJNOQ010002091">
    <property type="protein sequence ID" value="CAF0938191.1"/>
    <property type="molecule type" value="Genomic_DNA"/>
</dbReference>
<organism evidence="1 3">
    <name type="scientific">Didymodactylos carnosus</name>
    <dbReference type="NCBI Taxonomy" id="1234261"/>
    <lineage>
        <taxon>Eukaryota</taxon>
        <taxon>Metazoa</taxon>
        <taxon>Spiralia</taxon>
        <taxon>Gnathifera</taxon>
        <taxon>Rotifera</taxon>
        <taxon>Eurotatoria</taxon>
        <taxon>Bdelloidea</taxon>
        <taxon>Philodinida</taxon>
        <taxon>Philodinidae</taxon>
        <taxon>Didymodactylos</taxon>
    </lineage>
</organism>
<evidence type="ECO:0000313" key="1">
    <source>
        <dbReference type="EMBL" id="CAF0938191.1"/>
    </source>
</evidence>
<protein>
    <submittedName>
        <fullName evidence="1">Uncharacterized protein</fullName>
    </submittedName>
</protein>
<dbReference type="Proteomes" id="UP000681722">
    <property type="component" value="Unassembled WGS sequence"/>
</dbReference>
<dbReference type="Proteomes" id="UP000663829">
    <property type="component" value="Unassembled WGS sequence"/>
</dbReference>
<dbReference type="AlphaFoldDB" id="A0A814C4I6"/>
<name>A0A814C4I6_9BILA</name>
<evidence type="ECO:0000313" key="2">
    <source>
        <dbReference type="EMBL" id="CAF3715069.1"/>
    </source>
</evidence>
<evidence type="ECO:0000313" key="3">
    <source>
        <dbReference type="Proteomes" id="UP000663829"/>
    </source>
</evidence>
<accession>A0A814C4I6</accession>
<keyword evidence="3" id="KW-1185">Reference proteome</keyword>
<reference evidence="1" key="1">
    <citation type="submission" date="2021-02" db="EMBL/GenBank/DDBJ databases">
        <authorList>
            <person name="Nowell W R."/>
        </authorList>
    </citation>
    <scope>NUCLEOTIDE SEQUENCE</scope>
</reference>
<proteinExistence type="predicted"/>
<comment type="caution">
    <text evidence="1">The sequence shown here is derived from an EMBL/GenBank/DDBJ whole genome shotgun (WGS) entry which is preliminary data.</text>
</comment>